<organism evidence="1">
    <name type="scientific">bioreactor metagenome</name>
    <dbReference type="NCBI Taxonomy" id="1076179"/>
    <lineage>
        <taxon>unclassified sequences</taxon>
        <taxon>metagenomes</taxon>
        <taxon>ecological metagenomes</taxon>
    </lineage>
</organism>
<evidence type="ECO:0000313" key="1">
    <source>
        <dbReference type="EMBL" id="MPM11453.1"/>
    </source>
</evidence>
<gene>
    <name evidence="1" type="ORF">SDC9_57797</name>
</gene>
<protein>
    <submittedName>
        <fullName evidence="1">Uncharacterized protein</fullName>
    </submittedName>
</protein>
<name>A0A644XB98_9ZZZZ</name>
<reference evidence="1" key="1">
    <citation type="submission" date="2019-08" db="EMBL/GenBank/DDBJ databases">
        <authorList>
            <person name="Kucharzyk K."/>
            <person name="Murdoch R.W."/>
            <person name="Higgins S."/>
            <person name="Loffler F."/>
        </authorList>
    </citation>
    <scope>NUCLEOTIDE SEQUENCE</scope>
</reference>
<comment type="caution">
    <text evidence="1">The sequence shown here is derived from an EMBL/GenBank/DDBJ whole genome shotgun (WGS) entry which is preliminary data.</text>
</comment>
<accession>A0A644XB98</accession>
<proteinExistence type="predicted"/>
<dbReference type="EMBL" id="VSSQ01001832">
    <property type="protein sequence ID" value="MPM11453.1"/>
    <property type="molecule type" value="Genomic_DNA"/>
</dbReference>
<dbReference type="AlphaFoldDB" id="A0A644XB98"/>
<sequence length="57" mass="6766">MGPCYQCQNRHVGCHATCEKYKKANYKGLLSSKRDIIYSEVEKYHGDRLIKKIRYQL</sequence>